<gene>
    <name evidence="1" type="ORF">EOT10_28780</name>
</gene>
<dbReference type="AlphaFoldDB" id="A0A3S2VSP9"/>
<dbReference type="OrthoDB" id="10008542at2"/>
<dbReference type="Proteomes" id="UP000283128">
    <property type="component" value="Unassembled WGS sequence"/>
</dbReference>
<dbReference type="EMBL" id="RZYA01000016">
    <property type="protein sequence ID" value="RVU20042.1"/>
    <property type="molecule type" value="Genomic_DNA"/>
</dbReference>
<comment type="caution">
    <text evidence="1">The sequence shown here is derived from an EMBL/GenBank/DDBJ whole genome shotgun (WGS) entry which is preliminary data.</text>
</comment>
<reference evidence="1 2" key="1">
    <citation type="submission" date="2019-01" db="EMBL/GenBank/DDBJ databases">
        <title>Genome sequences of Streptomyces and Rhizobium isolates collected from root and soil.</title>
        <authorList>
            <person name="Chhettri S."/>
            <person name="Sevigny J.L."/>
            <person name="Sen A."/>
            <person name="Ennis N."/>
            <person name="Tisa L."/>
        </authorList>
    </citation>
    <scope>NUCLEOTIDE SEQUENCE [LARGE SCALE GENOMIC DNA]</scope>
    <source>
        <strain evidence="1 2">San01</strain>
    </source>
</reference>
<accession>A0A3S2VSP9</accession>
<organism evidence="1 2">
    <name type="scientific">Streptomyces antnestii</name>
    <dbReference type="NCBI Taxonomy" id="2494256"/>
    <lineage>
        <taxon>Bacteria</taxon>
        <taxon>Bacillati</taxon>
        <taxon>Actinomycetota</taxon>
        <taxon>Actinomycetes</taxon>
        <taxon>Kitasatosporales</taxon>
        <taxon>Streptomycetaceae</taxon>
        <taxon>Streptomyces</taxon>
    </lineage>
</organism>
<keyword evidence="2" id="KW-1185">Reference proteome</keyword>
<proteinExistence type="predicted"/>
<protein>
    <submittedName>
        <fullName evidence="1">Uncharacterized protein</fullName>
    </submittedName>
</protein>
<evidence type="ECO:0000313" key="2">
    <source>
        <dbReference type="Proteomes" id="UP000283128"/>
    </source>
</evidence>
<evidence type="ECO:0000313" key="1">
    <source>
        <dbReference type="EMBL" id="RVU20042.1"/>
    </source>
</evidence>
<sequence length="59" mass="5954">MSVESASFAGVSSKPLSSRSVVLDMGVPPSDVSWGSAARTVWWAASSTLGPGSRVGNDA</sequence>
<name>A0A3S2VSP9_9ACTN</name>